<dbReference type="GO" id="GO:0009190">
    <property type="term" value="P:cyclic nucleotide biosynthetic process"/>
    <property type="evidence" value="ECO:0007669"/>
    <property type="project" value="InterPro"/>
</dbReference>
<sequence length="991" mass="111503">MHKKMDFLKGISEAIQSIEEGQSVWTPDVIGPIFQRENIGLREVLMTHRNDKCIRTLATFVPDELIYETDISRKNFRKYNAVTALINVSRIFNLHEKFMNAENGGSCALFEMLNTYMGIIIEGVYYTEGDVIKISRDGLLVSWKISRDEFFSRTIYNVILYAQSIQEVISSVKNKLQTPKVDVVISAGEIIFSVIGDHETRHFVIGGMPIEDLKRAKRICLPGDVVLASSAWEHCAPSQYEYVIKDSSNVKIIRILGPLMDSTSIDKQSTQHELPETDPRASLTVTVVIEPTELGPPSVEIFPVAGEVEEVWERGSLTVSEVSLLRGCPLQAARVSVIETLKRRLGSHLRTYILKPVLNQINAESSLEYLTEVRKVTVTCVNVIPSKCSVYELISLIDELFNVLNSIVRQHAGCISTMTVYNRDILFHILYGIDGYSQDAEETNPAKNGVASAPEILNELKRVNGVKTVYVGMSTGMAFCGVVGHAVRRQYMVVGTPVDKAKSLMMVSFGKMSCDYDTVLYSTVGKEKFRSRGVKTLKGYGKAHVYQILDTYLKSEEFPTNIDYVYPIIGRSKELEFFKDILDDIGVAEKTYSGMLIEGSERSGKSRLLDAFAAIVLDRQITLLRLPVHESCAEKEFSVLYNLLLQLFGAKNTTTIEERERVMLNEFSDILPAKDFCYLNGMMKVQFPLSHEYCNDTDWERHMKTIQLFGIILERCVEHVCILLDDVQNMDVLSWKFLSVAMDKANVIVAMTLLEPVSWDNLTQVESGICQDKRLMNRSLTGLDTAHVTAFACQFLNVRAIPINLDRILQHRGKNAIAWCEAFLMSTLQVRALEFINVSPLDTRLYDLVFPDGALVTKIPVDMTPDELAPPLHWSQMSTVTVCIPSGTQRGSVETNRDVIGLRIDMYNRMNSYEQDFIKCAATLGSIFIRNMIGNLMINAAPLYTSKGKDDTTKGFRMCDDPTRTISHGRVDVRFVQGTQNLQQHVSSGDL</sequence>
<dbReference type="STRING" id="178035.A0A154P2R7"/>
<keyword evidence="1" id="KW-0547">Nucleotide-binding</keyword>
<dbReference type="OrthoDB" id="194468at2759"/>
<dbReference type="GO" id="GO:0005737">
    <property type="term" value="C:cytoplasm"/>
    <property type="evidence" value="ECO:0007669"/>
    <property type="project" value="TreeGrafter"/>
</dbReference>
<accession>A0A154P2R7</accession>
<evidence type="ECO:0000256" key="2">
    <source>
        <dbReference type="ARBA" id="ARBA00022840"/>
    </source>
</evidence>
<dbReference type="GO" id="GO:0035556">
    <property type="term" value="P:intracellular signal transduction"/>
    <property type="evidence" value="ECO:0007669"/>
    <property type="project" value="InterPro"/>
</dbReference>
<dbReference type="InterPro" id="IPR029787">
    <property type="entry name" value="Nucleotide_cyclase"/>
</dbReference>
<feature type="domain" description="Guanylate cyclase" evidence="4">
    <location>
        <begin position="367"/>
        <end position="505"/>
    </location>
</feature>
<keyword evidence="3" id="KW-0456">Lyase</keyword>
<organism evidence="5 6">
    <name type="scientific">Dufourea novaeangliae</name>
    <name type="common">Sweat bee</name>
    <dbReference type="NCBI Taxonomy" id="178035"/>
    <lineage>
        <taxon>Eukaryota</taxon>
        <taxon>Metazoa</taxon>
        <taxon>Ecdysozoa</taxon>
        <taxon>Arthropoda</taxon>
        <taxon>Hexapoda</taxon>
        <taxon>Insecta</taxon>
        <taxon>Pterygota</taxon>
        <taxon>Neoptera</taxon>
        <taxon>Endopterygota</taxon>
        <taxon>Hymenoptera</taxon>
        <taxon>Apocrita</taxon>
        <taxon>Aculeata</taxon>
        <taxon>Apoidea</taxon>
        <taxon>Anthophila</taxon>
        <taxon>Halictidae</taxon>
        <taxon>Rophitinae</taxon>
        <taxon>Dufourea</taxon>
    </lineage>
</organism>
<evidence type="ECO:0000256" key="3">
    <source>
        <dbReference type="ARBA" id="ARBA00023239"/>
    </source>
</evidence>
<dbReference type="Proteomes" id="UP000076502">
    <property type="component" value="Unassembled WGS sequence"/>
</dbReference>
<dbReference type="InterPro" id="IPR027417">
    <property type="entry name" value="P-loop_NTPase"/>
</dbReference>
<evidence type="ECO:0000313" key="5">
    <source>
        <dbReference type="EMBL" id="KZC06147.1"/>
    </source>
</evidence>
<dbReference type="InterPro" id="IPR001054">
    <property type="entry name" value="A/G_cyclase"/>
</dbReference>
<keyword evidence="6" id="KW-1185">Reference proteome</keyword>
<dbReference type="PANTHER" id="PTHR16305">
    <property type="entry name" value="TESTICULAR SOLUBLE ADENYLYL CYCLASE"/>
    <property type="match status" value="1"/>
</dbReference>
<dbReference type="EMBL" id="KQ434806">
    <property type="protein sequence ID" value="KZC06147.1"/>
    <property type="molecule type" value="Genomic_DNA"/>
</dbReference>
<evidence type="ECO:0000256" key="1">
    <source>
        <dbReference type="ARBA" id="ARBA00022741"/>
    </source>
</evidence>
<reference evidence="5 6" key="1">
    <citation type="submission" date="2015-07" db="EMBL/GenBank/DDBJ databases">
        <title>The genome of Dufourea novaeangliae.</title>
        <authorList>
            <person name="Pan H."/>
            <person name="Kapheim K."/>
        </authorList>
    </citation>
    <scope>NUCLEOTIDE SEQUENCE [LARGE SCALE GENOMIC DNA]</scope>
    <source>
        <strain evidence="5">0120121106</strain>
        <tissue evidence="5">Whole body</tissue>
    </source>
</reference>
<protein>
    <submittedName>
        <fullName evidence="5">Adenylate cyclase type 10</fullName>
    </submittedName>
</protein>
<proteinExistence type="predicted"/>
<gene>
    <name evidence="5" type="ORF">WN55_07609</name>
</gene>
<dbReference type="PANTHER" id="PTHR16305:SF28">
    <property type="entry name" value="GUANYLATE CYCLASE DOMAIN-CONTAINING PROTEIN"/>
    <property type="match status" value="1"/>
</dbReference>
<dbReference type="GO" id="GO:0004016">
    <property type="term" value="F:adenylate cyclase activity"/>
    <property type="evidence" value="ECO:0007669"/>
    <property type="project" value="TreeGrafter"/>
</dbReference>
<dbReference type="SUPFAM" id="SSF55073">
    <property type="entry name" value="Nucleotide cyclase"/>
    <property type="match status" value="2"/>
</dbReference>
<dbReference type="Gene3D" id="3.30.70.1230">
    <property type="entry name" value="Nucleotide cyclase"/>
    <property type="match status" value="2"/>
</dbReference>
<dbReference type="GO" id="GO:0005524">
    <property type="term" value="F:ATP binding"/>
    <property type="evidence" value="ECO:0007669"/>
    <property type="project" value="UniProtKB-KW"/>
</dbReference>
<evidence type="ECO:0000259" key="4">
    <source>
        <dbReference type="PROSITE" id="PS50125"/>
    </source>
</evidence>
<dbReference type="AlphaFoldDB" id="A0A154P2R7"/>
<keyword evidence="2" id="KW-0067">ATP-binding</keyword>
<name>A0A154P2R7_DUFNO</name>
<evidence type="ECO:0000313" key="6">
    <source>
        <dbReference type="Proteomes" id="UP000076502"/>
    </source>
</evidence>
<dbReference type="SUPFAM" id="SSF52540">
    <property type="entry name" value="P-loop containing nucleoside triphosphate hydrolases"/>
    <property type="match status" value="1"/>
</dbReference>
<dbReference type="PROSITE" id="PS50125">
    <property type="entry name" value="GUANYLATE_CYCLASE_2"/>
    <property type="match status" value="1"/>
</dbReference>